<dbReference type="Gene3D" id="1.10.287.70">
    <property type="match status" value="1"/>
</dbReference>
<dbReference type="Pfam" id="PF24061">
    <property type="entry name" value="LBD_receptor"/>
    <property type="match status" value="1"/>
</dbReference>
<feature type="domain" description="Putative ionotropic receptor ligand binding" evidence="9">
    <location>
        <begin position="40"/>
        <end position="225"/>
    </location>
</feature>
<evidence type="ECO:0000256" key="2">
    <source>
        <dbReference type="ARBA" id="ARBA00022475"/>
    </source>
</evidence>
<dbReference type="OrthoDB" id="8050636at2759"/>
<dbReference type="STRING" id="35570.A0A1I8NW81"/>
<evidence type="ECO:0000259" key="9">
    <source>
        <dbReference type="Pfam" id="PF24061"/>
    </source>
</evidence>
<evidence type="ECO:0000256" key="4">
    <source>
        <dbReference type="ARBA" id="ARBA00022989"/>
    </source>
</evidence>
<accession>A0A1I8NW81</accession>
<keyword evidence="7" id="KW-0325">Glycoprotein</keyword>
<keyword evidence="5 8" id="KW-0472">Membrane</keyword>
<evidence type="ECO:0000256" key="3">
    <source>
        <dbReference type="ARBA" id="ARBA00022692"/>
    </source>
</evidence>
<dbReference type="InterPro" id="IPR056198">
    <property type="entry name" value="LBD_receptor"/>
</dbReference>
<dbReference type="InterPro" id="IPR052192">
    <property type="entry name" value="Insect_Ionotropic_Sensory_Rcpt"/>
</dbReference>
<feature type="transmembrane region" description="Helical" evidence="8">
    <location>
        <begin position="355"/>
        <end position="373"/>
    </location>
</feature>
<keyword evidence="2" id="KW-1003">Cell membrane</keyword>
<dbReference type="GO" id="GO:0005886">
    <property type="term" value="C:plasma membrane"/>
    <property type="evidence" value="ECO:0007669"/>
    <property type="project" value="UniProtKB-SubCell"/>
</dbReference>
<evidence type="ECO:0000256" key="5">
    <source>
        <dbReference type="ARBA" id="ARBA00023136"/>
    </source>
</evidence>
<keyword evidence="4 8" id="KW-1133">Transmembrane helix</keyword>
<name>A0A1I8NW81_STOCA</name>
<evidence type="ECO:0000256" key="8">
    <source>
        <dbReference type="SAM" id="Phobius"/>
    </source>
</evidence>
<dbReference type="SUPFAM" id="SSF53850">
    <property type="entry name" value="Periplasmic binding protein-like II"/>
    <property type="match status" value="1"/>
</dbReference>
<keyword evidence="11" id="KW-1185">Reference proteome</keyword>
<dbReference type="PANTHER" id="PTHR42643">
    <property type="entry name" value="IONOTROPIC RECEPTOR 20A-RELATED"/>
    <property type="match status" value="1"/>
</dbReference>
<evidence type="ECO:0000313" key="11">
    <source>
        <dbReference type="Proteomes" id="UP000095300"/>
    </source>
</evidence>
<organism evidence="10 11">
    <name type="scientific">Stomoxys calcitrans</name>
    <name type="common">Stable fly</name>
    <name type="synonym">Conops calcitrans</name>
    <dbReference type="NCBI Taxonomy" id="35570"/>
    <lineage>
        <taxon>Eukaryota</taxon>
        <taxon>Metazoa</taxon>
        <taxon>Ecdysozoa</taxon>
        <taxon>Arthropoda</taxon>
        <taxon>Hexapoda</taxon>
        <taxon>Insecta</taxon>
        <taxon>Pterygota</taxon>
        <taxon>Neoptera</taxon>
        <taxon>Endopterygota</taxon>
        <taxon>Diptera</taxon>
        <taxon>Brachycera</taxon>
        <taxon>Muscomorpha</taxon>
        <taxon>Muscoidea</taxon>
        <taxon>Muscidae</taxon>
        <taxon>Stomoxys</taxon>
    </lineage>
</organism>
<sequence length="646" mass="75760">MSALYCYGVILQIFIICIFHVDLNAFIWPVTTPATTGQIAHNFSEAIAKIVEHFYIGEYRRRHFQFLFKVKNPKDRYFFQDIVDETTHLLENSITIFLGNGEPIPISNDMQFCILLVDSTESLGYLYDNIIQHHLYISGSYFIVLHTVPTPNHYYEELYEASHLSLSAGISHANILIYSDHNTILLFHDVSFSEFHCKANVPVVHNKFTKGQWLHRNFYVAKSKNLHGCTLVCATWEDMPYFQIKPNSNGSNFMGLEGRLLEYLAERMNFTIHFRWLNKKEINRTIYDQSHILDELFENGTDFVFGAFHYKPRLLNDSYTPTNPYFLSSYYFVISSRSEPFDHFVRLLLPFASEIWFILIIILVGGNIVLFTLTHMDRKLKYFLLGTKEQRPLYNMLVISLGGPVARDPLVPFSRFLLMVWLLASFVLRTIYQGLMFKFIKNDLRLSPPKTLAELLAFNYTPLMTETVYNTIKNMSRLSKRAVILNDSEVNSFEMLRHPERYDYIRMSILTAFEYFGYFKQNYTDRNEFYVVPQILFTQQLSIYMRKNSQFLNRFNTHIESFVNEGLMDRWERFLLFDGRHGIEHKEDSPKVLDMSQLFGAFSLLIICLGACVCVFILEICMSRVKRHIKGVCRRPCTEVKLNNTL</sequence>
<feature type="transmembrane region" description="Helical" evidence="8">
    <location>
        <begin position="416"/>
        <end position="435"/>
    </location>
</feature>
<dbReference type="PANTHER" id="PTHR42643:SF30">
    <property type="entry name" value="IONOTROPIC RECEPTOR 40A-RELATED"/>
    <property type="match status" value="1"/>
</dbReference>
<reference evidence="10" key="1">
    <citation type="submission" date="2020-05" db="UniProtKB">
        <authorList>
            <consortium name="EnsemblMetazoa"/>
        </authorList>
    </citation>
    <scope>IDENTIFICATION</scope>
    <source>
        <strain evidence="10">USDA</strain>
    </source>
</reference>
<keyword evidence="6" id="KW-0675">Receptor</keyword>
<proteinExistence type="predicted"/>
<evidence type="ECO:0000256" key="7">
    <source>
        <dbReference type="ARBA" id="ARBA00023180"/>
    </source>
</evidence>
<keyword evidence="3 8" id="KW-0812">Transmembrane</keyword>
<dbReference type="Proteomes" id="UP000095300">
    <property type="component" value="Unassembled WGS sequence"/>
</dbReference>
<comment type="subcellular location">
    <subcellularLocation>
        <location evidence="1">Cell membrane</location>
        <topology evidence="1">Multi-pass membrane protein</topology>
    </subcellularLocation>
</comment>
<dbReference type="AlphaFoldDB" id="A0A1I8NW81"/>
<evidence type="ECO:0000256" key="6">
    <source>
        <dbReference type="ARBA" id="ARBA00023170"/>
    </source>
</evidence>
<evidence type="ECO:0000313" key="10">
    <source>
        <dbReference type="EnsemblMetazoa" id="SCAU002548-PA"/>
    </source>
</evidence>
<dbReference type="EnsemblMetazoa" id="SCAU002548-RA">
    <property type="protein sequence ID" value="SCAU002548-PA"/>
    <property type="gene ID" value="SCAU002548"/>
</dbReference>
<evidence type="ECO:0000256" key="1">
    <source>
        <dbReference type="ARBA" id="ARBA00004651"/>
    </source>
</evidence>
<protein>
    <recommendedName>
        <fullName evidence="9">Putative ionotropic receptor ligand binding domain-containing protein</fullName>
    </recommendedName>
</protein>
<feature type="transmembrane region" description="Helical" evidence="8">
    <location>
        <begin position="598"/>
        <end position="618"/>
    </location>
</feature>
<dbReference type="VEuPathDB" id="VectorBase:SCAU002548"/>
<dbReference type="Gene3D" id="3.40.190.10">
    <property type="entry name" value="Periplasmic binding protein-like II"/>
    <property type="match status" value="1"/>
</dbReference>
<feature type="transmembrane region" description="Helical" evidence="8">
    <location>
        <begin position="7"/>
        <end position="28"/>
    </location>
</feature>